<evidence type="ECO:0000313" key="4">
    <source>
        <dbReference type="EMBL" id="KAK7268911.1"/>
    </source>
</evidence>
<dbReference type="InterPro" id="IPR012677">
    <property type="entry name" value="Nucleotide-bd_a/b_plait_sf"/>
</dbReference>
<dbReference type="PROSITE" id="PS50102">
    <property type="entry name" value="RRM"/>
    <property type="match status" value="1"/>
</dbReference>
<feature type="compositionally biased region" description="Basic residues" evidence="2">
    <location>
        <begin position="617"/>
        <end position="632"/>
    </location>
</feature>
<dbReference type="SMART" id="SM00360">
    <property type="entry name" value="RRM"/>
    <property type="match status" value="1"/>
</dbReference>
<feature type="region of interest" description="Disordered" evidence="2">
    <location>
        <begin position="602"/>
        <end position="639"/>
    </location>
</feature>
<feature type="domain" description="RRM" evidence="3">
    <location>
        <begin position="30"/>
        <end position="107"/>
    </location>
</feature>
<dbReference type="GO" id="GO:0003723">
    <property type="term" value="F:RNA binding"/>
    <property type="evidence" value="ECO:0007669"/>
    <property type="project" value="UniProtKB-UniRule"/>
</dbReference>
<evidence type="ECO:0000256" key="2">
    <source>
        <dbReference type="SAM" id="MobiDB-lite"/>
    </source>
</evidence>
<protein>
    <recommendedName>
        <fullName evidence="3">RRM domain-containing protein</fullName>
    </recommendedName>
</protein>
<proteinExistence type="predicted"/>
<keyword evidence="1" id="KW-0694">RNA-binding</keyword>
<keyword evidence="5" id="KW-1185">Reference proteome</keyword>
<name>A0AAN9F4W5_CROPI</name>
<dbReference type="EMBL" id="JAYWIO010000004">
    <property type="protein sequence ID" value="KAK7268911.1"/>
    <property type="molecule type" value="Genomic_DNA"/>
</dbReference>
<dbReference type="InterPro" id="IPR000504">
    <property type="entry name" value="RRM_dom"/>
</dbReference>
<dbReference type="Proteomes" id="UP001372338">
    <property type="component" value="Unassembled WGS sequence"/>
</dbReference>
<dbReference type="PANTHER" id="PTHR34427:SF5">
    <property type="entry name" value="DUF4283 DOMAIN-CONTAINING PROTEIN"/>
    <property type="match status" value="1"/>
</dbReference>
<dbReference type="AlphaFoldDB" id="A0AAN9F4W5"/>
<evidence type="ECO:0000259" key="3">
    <source>
        <dbReference type="PROSITE" id="PS50102"/>
    </source>
</evidence>
<dbReference type="InterPro" id="IPR035979">
    <property type="entry name" value="RBD_domain_sf"/>
</dbReference>
<dbReference type="Gene3D" id="3.30.70.330">
    <property type="match status" value="1"/>
</dbReference>
<comment type="caution">
    <text evidence="4">The sequence shown here is derived from an EMBL/GenBank/DDBJ whole genome shotgun (WGS) entry which is preliminary data.</text>
</comment>
<feature type="region of interest" description="Disordered" evidence="2">
    <location>
        <begin position="484"/>
        <end position="504"/>
    </location>
</feature>
<sequence>MREKVSERWSGRVGGFYPSGFLKTLHNQAVSFFFTNFLEDFGAYKTWKVFSEVRSVGDVYLPGKRDKGGKRFGFVRFKDNSDLRRLEEKLNNMWIGDQKVWVNRARFDRDRPKFPPWRDCKDEQRPITHSREALQGAWRKPLVIKDVRAELPEKEKEYGPSRSFFEFSVPKEEMGRFRGCYVGKLLRPVDSASIQDIFFKEGFMSIKTTHLGGLFVLLQETDSEEIPELLFSEKKWFDDRFLDIRRWSPSFVVPERFTWVLCYGVPVHVWCEEFYRKLVSSVGSLALLDPPTAGKQRLDVGRILISTEQQNIDTCVVAKVNGKEYEVRLVEEPCRGLVSVRKLFGMDKGEEVESEAEASSADGRMYGTENCSVFGSESSSDESDVKVVSPRLMELVRQTNLLSSRSADSSSLRRVSGESGENVNLNSILRAASGFLSCSVELEPSCLVRDAACDKEVESFCPDSLEKLVCEVGQDGFQEERGLVDVGPLSEPPPSLKETSKGLASRASKSQLVAGKRIQDLKRGIPLHKKKVSFGPVENVEKKKAVRPQRTFDLSESSCNVVGVKGLNSSVQVGKRSSAQFLHSFHEKGETSGVKSVKLPRCSVSPKRKATSSSVYRGKKGKEKARSARGSRRSGSVDSAINNSISDSNIKSCCRLHYRYGEFVLQRLWKLGKEMGVSFSGKQNKVSNLIKQLEDMDCFVSEGQVDEGLGRGNVSQ</sequence>
<dbReference type="PANTHER" id="PTHR34427">
    <property type="entry name" value="DUF4283 DOMAIN PROTEIN"/>
    <property type="match status" value="1"/>
</dbReference>
<evidence type="ECO:0000313" key="5">
    <source>
        <dbReference type="Proteomes" id="UP001372338"/>
    </source>
</evidence>
<dbReference type="SUPFAM" id="SSF54928">
    <property type="entry name" value="RNA-binding domain, RBD"/>
    <property type="match status" value="1"/>
</dbReference>
<evidence type="ECO:0000256" key="1">
    <source>
        <dbReference type="PROSITE-ProRule" id="PRU00176"/>
    </source>
</evidence>
<gene>
    <name evidence="4" type="ORF">RIF29_21620</name>
</gene>
<organism evidence="4 5">
    <name type="scientific">Crotalaria pallida</name>
    <name type="common">Smooth rattlebox</name>
    <name type="synonym">Crotalaria striata</name>
    <dbReference type="NCBI Taxonomy" id="3830"/>
    <lineage>
        <taxon>Eukaryota</taxon>
        <taxon>Viridiplantae</taxon>
        <taxon>Streptophyta</taxon>
        <taxon>Embryophyta</taxon>
        <taxon>Tracheophyta</taxon>
        <taxon>Spermatophyta</taxon>
        <taxon>Magnoliopsida</taxon>
        <taxon>eudicotyledons</taxon>
        <taxon>Gunneridae</taxon>
        <taxon>Pentapetalae</taxon>
        <taxon>rosids</taxon>
        <taxon>fabids</taxon>
        <taxon>Fabales</taxon>
        <taxon>Fabaceae</taxon>
        <taxon>Papilionoideae</taxon>
        <taxon>50 kb inversion clade</taxon>
        <taxon>genistoids sensu lato</taxon>
        <taxon>core genistoids</taxon>
        <taxon>Crotalarieae</taxon>
        <taxon>Crotalaria</taxon>
    </lineage>
</organism>
<dbReference type="CDD" id="cd00590">
    <property type="entry name" value="RRM_SF"/>
    <property type="match status" value="1"/>
</dbReference>
<accession>A0AAN9F4W5</accession>
<reference evidence="4 5" key="1">
    <citation type="submission" date="2024-01" db="EMBL/GenBank/DDBJ databases">
        <title>The genomes of 5 underutilized Papilionoideae crops provide insights into root nodulation and disease resistanc.</title>
        <authorList>
            <person name="Yuan L."/>
        </authorList>
    </citation>
    <scope>NUCLEOTIDE SEQUENCE [LARGE SCALE GENOMIC DNA]</scope>
    <source>
        <strain evidence="4">ZHUSHIDOU_FW_LH</strain>
        <tissue evidence="4">Leaf</tissue>
    </source>
</reference>